<organism evidence="1 2">
    <name type="scientific">Methylocystis iwaonis</name>
    <dbReference type="NCBI Taxonomy" id="2885079"/>
    <lineage>
        <taxon>Bacteria</taxon>
        <taxon>Pseudomonadati</taxon>
        <taxon>Pseudomonadota</taxon>
        <taxon>Alphaproteobacteria</taxon>
        <taxon>Hyphomicrobiales</taxon>
        <taxon>Methylocystaceae</taxon>
        <taxon>Methylocystis</taxon>
    </lineage>
</organism>
<name>A0ABM8EBY2_9HYPH</name>
<dbReference type="InterPro" id="IPR014937">
    <property type="entry name" value="DUF1810"/>
</dbReference>
<evidence type="ECO:0008006" key="3">
    <source>
        <dbReference type="Google" id="ProtNLM"/>
    </source>
</evidence>
<dbReference type="PIRSF" id="PIRSF008546">
    <property type="entry name" value="UCP008546"/>
    <property type="match status" value="1"/>
</dbReference>
<dbReference type="InterPro" id="IPR036287">
    <property type="entry name" value="Rv1873-like_sf"/>
</dbReference>
<dbReference type="Pfam" id="PF08837">
    <property type="entry name" value="DUF1810"/>
    <property type="match status" value="1"/>
</dbReference>
<dbReference type="EMBL" id="AP027142">
    <property type="protein sequence ID" value="BDV35520.1"/>
    <property type="molecule type" value="Genomic_DNA"/>
</dbReference>
<evidence type="ECO:0000313" key="2">
    <source>
        <dbReference type="Proteomes" id="UP001317629"/>
    </source>
</evidence>
<keyword evidence="2" id="KW-1185">Reference proteome</keyword>
<dbReference type="Gene3D" id="1.25.40.380">
    <property type="entry name" value="Protein of unknown function DUF1810"/>
    <property type="match status" value="1"/>
</dbReference>
<dbReference type="SUPFAM" id="SSF140736">
    <property type="entry name" value="Rv1873-like"/>
    <property type="match status" value="1"/>
</dbReference>
<evidence type="ECO:0000313" key="1">
    <source>
        <dbReference type="EMBL" id="BDV35520.1"/>
    </source>
</evidence>
<reference evidence="1 2" key="1">
    <citation type="journal article" date="2023" name="Int. J. Syst. Evol. Microbiol.">
        <title>Methylocystis iwaonis sp. nov., a type II methane-oxidizing bacterium from surface soil of a rice paddy field in Japan, and emended description of the genus Methylocystis (ex Whittenbury et al. 1970) Bowman et al. 1993.</title>
        <authorList>
            <person name="Kaise H."/>
            <person name="Sawadogo J.B."/>
            <person name="Alam M.S."/>
            <person name="Ueno C."/>
            <person name="Dianou D."/>
            <person name="Shinjo R."/>
            <person name="Asakawa S."/>
        </authorList>
    </citation>
    <scope>NUCLEOTIDE SEQUENCE [LARGE SCALE GENOMIC DNA]</scope>
    <source>
        <strain evidence="1 2">SS37A-Re</strain>
    </source>
</reference>
<dbReference type="Proteomes" id="UP001317629">
    <property type="component" value="Chromosome"/>
</dbReference>
<protein>
    <recommendedName>
        <fullName evidence="3">DUF1810 domain-containing protein</fullName>
    </recommendedName>
</protein>
<proteinExistence type="predicted"/>
<accession>A0ABM8EBY2</accession>
<sequence length="154" mass="17002">MELAAMSAPENNDPFNLQRFIEAQRGSYAQALAELRAGRKTSHWIWYVFPQLTGLGFSQASRFYGLSGLNEARAYLAHPALGSRLRECVGAMLATGDRSAEDVLGSTDAMKFRSSMTLFAHAAPQEPLFARALARFFDGAEDPKTLELLKEEGR</sequence>
<gene>
    <name evidence="1" type="ORF">SS37A_30490</name>
</gene>